<dbReference type="Pfam" id="PF01595">
    <property type="entry name" value="CNNM"/>
    <property type="match status" value="1"/>
</dbReference>
<feature type="domain" description="CBS" evidence="10">
    <location>
        <begin position="225"/>
        <end position="285"/>
    </location>
</feature>
<evidence type="ECO:0000256" key="3">
    <source>
        <dbReference type="ARBA" id="ARBA00022692"/>
    </source>
</evidence>
<evidence type="ECO:0000256" key="8">
    <source>
        <dbReference type="PROSITE-ProRule" id="PRU01193"/>
    </source>
</evidence>
<feature type="domain" description="CNNM transmembrane" evidence="11">
    <location>
        <begin position="1"/>
        <end position="206"/>
    </location>
</feature>
<evidence type="ECO:0000256" key="1">
    <source>
        <dbReference type="ARBA" id="ARBA00004651"/>
    </source>
</evidence>
<keyword evidence="5 8" id="KW-1133">Transmembrane helix</keyword>
<dbReference type="InterPro" id="IPR044751">
    <property type="entry name" value="Ion_transp-like_CBS"/>
</dbReference>
<evidence type="ECO:0000259" key="11">
    <source>
        <dbReference type="PROSITE" id="PS51846"/>
    </source>
</evidence>
<name>A0ABQ2DAG0_9DEIO</name>
<dbReference type="Pfam" id="PF00571">
    <property type="entry name" value="CBS"/>
    <property type="match status" value="1"/>
</dbReference>
<gene>
    <name evidence="12" type="ORF">GCM10008938_41900</name>
</gene>
<evidence type="ECO:0000256" key="2">
    <source>
        <dbReference type="ARBA" id="ARBA00022475"/>
    </source>
</evidence>
<evidence type="ECO:0000259" key="10">
    <source>
        <dbReference type="PROSITE" id="PS51371"/>
    </source>
</evidence>
<dbReference type="EMBL" id="BMOD01000023">
    <property type="protein sequence ID" value="GGJ51530.1"/>
    <property type="molecule type" value="Genomic_DNA"/>
</dbReference>
<feature type="transmembrane region" description="Helical" evidence="9">
    <location>
        <begin position="102"/>
        <end position="123"/>
    </location>
</feature>
<evidence type="ECO:0000313" key="12">
    <source>
        <dbReference type="EMBL" id="GGJ51530.1"/>
    </source>
</evidence>
<evidence type="ECO:0000256" key="5">
    <source>
        <dbReference type="ARBA" id="ARBA00022989"/>
    </source>
</evidence>
<evidence type="ECO:0000256" key="9">
    <source>
        <dbReference type="SAM" id="Phobius"/>
    </source>
</evidence>
<feature type="domain" description="CBS" evidence="10">
    <location>
        <begin position="290"/>
        <end position="346"/>
    </location>
</feature>
<accession>A0ABQ2DAG0</accession>
<dbReference type="SUPFAM" id="SSF54631">
    <property type="entry name" value="CBS-domain pair"/>
    <property type="match status" value="1"/>
</dbReference>
<proteinExistence type="predicted"/>
<keyword evidence="4" id="KW-0677">Repeat</keyword>
<evidence type="ECO:0000313" key="13">
    <source>
        <dbReference type="Proteomes" id="UP000632222"/>
    </source>
</evidence>
<comment type="caution">
    <text evidence="12">The sequence shown here is derived from an EMBL/GenBank/DDBJ whole genome shotgun (WGS) entry which is preliminary data.</text>
</comment>
<dbReference type="PANTHER" id="PTHR43099:SF5">
    <property type="entry name" value="HLYC_CORC FAMILY TRANSPORTER"/>
    <property type="match status" value="1"/>
</dbReference>
<keyword evidence="6 8" id="KW-0472">Membrane</keyword>
<keyword evidence="3 8" id="KW-0812">Transmembrane</keyword>
<keyword evidence="13" id="KW-1185">Reference proteome</keyword>
<dbReference type="InterPro" id="IPR046342">
    <property type="entry name" value="CBS_dom_sf"/>
</dbReference>
<dbReference type="Gene3D" id="3.90.1280.20">
    <property type="match status" value="1"/>
</dbReference>
<evidence type="ECO:0000256" key="7">
    <source>
        <dbReference type="PROSITE-ProRule" id="PRU00703"/>
    </source>
</evidence>
<keyword evidence="2" id="KW-1003">Cell membrane</keyword>
<keyword evidence="7" id="KW-0129">CBS domain</keyword>
<sequence>MSILLPILIIVGLVLLNGVFVAAEFAIVSSKSPRVQQHAEQGNRTARRILNLLRSAGGKDQYIAICQLGITLASIGLGMYGEQTIASWLFGPLEHAAHLGHALAHTFATLISLALITCLHVVLGEMVPKGLALSRPEGTVYSVDLLVRAFGFVFRPVVLLLNTSALALLRALRIKDPGSGDRLYTSDELEYLVEESTEGGQFDRQDQQFIESIFDFGERQVCEVMTPRTQIRALKMRTTAEELNNLIQEGSYSRYLVVDLYLDQPLGYLHIKDVIRTFSLSPQEVRVSHLLRPVIVFPETTRLSDALVLMKKRKTHLAVVEDELGGTAGIITLQDIIEEVLAPQQAAGDAQGSEPDAQS</sequence>
<dbReference type="RefSeq" id="WP_189006432.1">
    <property type="nucleotide sequence ID" value="NZ_BMOD01000023.1"/>
</dbReference>
<dbReference type="Proteomes" id="UP000632222">
    <property type="component" value="Unassembled WGS sequence"/>
</dbReference>
<dbReference type="SMART" id="SM00116">
    <property type="entry name" value="CBS"/>
    <property type="match status" value="2"/>
</dbReference>
<dbReference type="CDD" id="cd04590">
    <property type="entry name" value="CBS_pair_CorC_HlyC_assoc"/>
    <property type="match status" value="1"/>
</dbReference>
<organism evidence="12 13">
    <name type="scientific">Deinococcus roseus</name>
    <dbReference type="NCBI Taxonomy" id="392414"/>
    <lineage>
        <taxon>Bacteria</taxon>
        <taxon>Thermotogati</taxon>
        <taxon>Deinococcota</taxon>
        <taxon>Deinococci</taxon>
        <taxon>Deinococcales</taxon>
        <taxon>Deinococcaceae</taxon>
        <taxon>Deinococcus</taxon>
    </lineage>
</organism>
<evidence type="ECO:0000256" key="6">
    <source>
        <dbReference type="ARBA" id="ARBA00023136"/>
    </source>
</evidence>
<comment type="subcellular location">
    <subcellularLocation>
        <location evidence="1">Cell membrane</location>
        <topology evidence="1">Multi-pass membrane protein</topology>
    </subcellularLocation>
</comment>
<dbReference type="PROSITE" id="PS51371">
    <property type="entry name" value="CBS"/>
    <property type="match status" value="2"/>
</dbReference>
<dbReference type="InterPro" id="IPR051676">
    <property type="entry name" value="UPF0053_domain"/>
</dbReference>
<dbReference type="InterPro" id="IPR002550">
    <property type="entry name" value="CNNM"/>
</dbReference>
<dbReference type="InterPro" id="IPR000644">
    <property type="entry name" value="CBS_dom"/>
</dbReference>
<dbReference type="Gene3D" id="3.10.580.10">
    <property type="entry name" value="CBS-domain"/>
    <property type="match status" value="1"/>
</dbReference>
<evidence type="ECO:0000256" key="4">
    <source>
        <dbReference type="ARBA" id="ARBA00022737"/>
    </source>
</evidence>
<dbReference type="PANTHER" id="PTHR43099">
    <property type="entry name" value="UPF0053 PROTEIN YRKA"/>
    <property type="match status" value="1"/>
</dbReference>
<protein>
    <submittedName>
        <fullName evidence="12">Hemolysin</fullName>
    </submittedName>
</protein>
<reference evidence="13" key="1">
    <citation type="journal article" date="2019" name="Int. J. Syst. Evol. Microbiol.">
        <title>The Global Catalogue of Microorganisms (GCM) 10K type strain sequencing project: providing services to taxonomists for standard genome sequencing and annotation.</title>
        <authorList>
            <consortium name="The Broad Institute Genomics Platform"/>
            <consortium name="The Broad Institute Genome Sequencing Center for Infectious Disease"/>
            <person name="Wu L."/>
            <person name="Ma J."/>
        </authorList>
    </citation>
    <scope>NUCLEOTIDE SEQUENCE [LARGE SCALE GENOMIC DNA]</scope>
    <source>
        <strain evidence="13">JCM 14370</strain>
    </source>
</reference>
<feature type="transmembrane region" description="Helical" evidence="9">
    <location>
        <begin position="145"/>
        <end position="169"/>
    </location>
</feature>
<dbReference type="PROSITE" id="PS51846">
    <property type="entry name" value="CNNM"/>
    <property type="match status" value="1"/>
</dbReference>
<feature type="transmembrane region" description="Helical" evidence="9">
    <location>
        <begin position="62"/>
        <end position="81"/>
    </location>
</feature>